<dbReference type="InterPro" id="IPR005154">
    <property type="entry name" value="Glyco_hydro_67_aGlcAse_N"/>
</dbReference>
<protein>
    <recommendedName>
        <fullName evidence="6">Gylcosyl hydrolase 115 C-terminal domain-containing protein</fullName>
    </recommendedName>
</protein>
<evidence type="ECO:0000259" key="2">
    <source>
        <dbReference type="Pfam" id="PF03648"/>
    </source>
</evidence>
<dbReference type="PANTHER" id="PTHR37842:SF2">
    <property type="entry name" value="GYLCOSYL HYDROLASE 115 C-TERMINAL DOMAIN-CONTAINING PROTEIN"/>
    <property type="match status" value="1"/>
</dbReference>
<dbReference type="RefSeq" id="WP_080318844.1">
    <property type="nucleotide sequence ID" value="NZ_MTBC01000004.1"/>
</dbReference>
<evidence type="ECO:0000313" key="4">
    <source>
        <dbReference type="EMBL" id="OQD43065.1"/>
    </source>
</evidence>
<evidence type="ECO:0008006" key="6">
    <source>
        <dbReference type="Google" id="ProtNLM"/>
    </source>
</evidence>
<keyword evidence="1" id="KW-0378">Hydrolase</keyword>
<dbReference type="InterPro" id="IPR029018">
    <property type="entry name" value="Hex-like_dom2"/>
</dbReference>
<dbReference type="AlphaFoldDB" id="A0A1V6LSB8"/>
<dbReference type="InterPro" id="IPR041437">
    <property type="entry name" value="GH115_C"/>
</dbReference>
<sequence>MDKKRIQLVVMALLITTNFYQLTAQRTTSNTEEFQLFYQNEVASIVVDKSDAETVHTVANHLVKDIASVTGKTPQLSYKKTKGKTAILIGSLDSPLIQGLIKTNKITVNDIEDQWERFKLLTVASPWKGLDKALVIVGSDRRGTAYGVFELSKRIGVSPWYWWADVPIAKQSKVVLKNPNYTSKAPSVKYRGVFLNDEDWALKPWASKIMDPEIGDIGPNTYAKVCELLLRLKANMLAPAMHEVTGAFYKYPENKIVTDRYGILMTTSHAEPLLYNNTTEWDKQKNGEWDYVTNKDGVLAVMDARVKEAAPFENIYTVGMRGIHDTGMKDVPEGYTKAGVLEQVIREERNILQKHIKKEPEAIPQIFVPYKEVLDIYKSGMQLPEDVTIVWPDDNYGYIKKLSNPTEAKRKGGIGVYYHISYLGSPNDYLWLNTTPPALMVEEMGKAYRTGADTYWLLNVGDIKPGELGMQFFLDMAWDVSAFDFGNSNDKIPAYLSALFGARYQEDFKQIFTEYFNLGFERKPEYMAWDWRWNSLDAKENIRDTEFSFQNYNEAETRLKRYNSISKKAKSIYKTLPKELKSAYYQLVLYPVVGAHLVNHKMLLAQKNRWYAQQGRAATNSLVDKVKMYDDSLGLITKAYNNLSNGKWKGMMTAPDRLPELQMPPMETISLSEEPAFSLFIPNGNTNSGYYELPKFYRSTQKSHNITLYNKSKEAVSWQVINAPKWVKIGKTKGKTILEEQIAITIDWSNIPDKPFLKGEIIFNIAGKEESVLLAVDNNKVPDDVLYVEDNGVVSINPAKLSRKEEKKGSKVAVIDGLGYLGTSVQLGSVTDKGWANTTVSYDFYADKAGYVTVYTYALPVFGKDEDTGTRYGVQIDNSPIHWESTASEEYSFEWQSNVIRNAAINTSKIWLAKPGKHTLKLVGGNPGMVIQKAIIDFGGLQESYKGPAPTYRK</sequence>
<accession>A0A1V6LSB8</accession>
<organism evidence="4 5">
    <name type="scientific">Croceivirga radicis</name>
    <dbReference type="NCBI Taxonomy" id="1929488"/>
    <lineage>
        <taxon>Bacteria</taxon>
        <taxon>Pseudomonadati</taxon>
        <taxon>Bacteroidota</taxon>
        <taxon>Flavobacteriia</taxon>
        <taxon>Flavobacteriales</taxon>
        <taxon>Flavobacteriaceae</taxon>
        <taxon>Croceivirga</taxon>
    </lineage>
</organism>
<reference evidence="4 5" key="1">
    <citation type="submission" date="2016-12" db="EMBL/GenBank/DDBJ databases">
        <authorList>
            <person name="Song W.-J."/>
            <person name="Kurnit D.M."/>
        </authorList>
    </citation>
    <scope>NUCLEOTIDE SEQUENCE [LARGE SCALE GENOMIC DNA]</scope>
    <source>
        <strain evidence="4 5">HSG9</strain>
    </source>
</reference>
<dbReference type="Gene3D" id="3.30.379.10">
    <property type="entry name" value="Chitobiase/beta-hexosaminidase domain 2-like"/>
    <property type="match status" value="1"/>
</dbReference>
<dbReference type="EMBL" id="MTBC01000004">
    <property type="protein sequence ID" value="OQD43065.1"/>
    <property type="molecule type" value="Genomic_DNA"/>
</dbReference>
<keyword evidence="5" id="KW-1185">Reference proteome</keyword>
<name>A0A1V6LSB8_9FLAO</name>
<dbReference type="GO" id="GO:0046559">
    <property type="term" value="F:alpha-glucuronidase activity"/>
    <property type="evidence" value="ECO:0007669"/>
    <property type="project" value="InterPro"/>
</dbReference>
<evidence type="ECO:0000259" key="3">
    <source>
        <dbReference type="Pfam" id="PF17829"/>
    </source>
</evidence>
<dbReference type="InterPro" id="IPR042301">
    <property type="entry name" value="GH115_sf"/>
</dbReference>
<dbReference type="OrthoDB" id="8727830at2"/>
<feature type="domain" description="Gylcosyl hydrolase 115 C-terminal" evidence="3">
    <location>
        <begin position="787"/>
        <end position="949"/>
    </location>
</feature>
<comment type="caution">
    <text evidence="4">The sequence shown here is derived from an EMBL/GenBank/DDBJ whole genome shotgun (WGS) entry which is preliminary data.</text>
</comment>
<dbReference type="Gene3D" id="1.20.58.2150">
    <property type="match status" value="1"/>
</dbReference>
<dbReference type="InterPro" id="IPR031924">
    <property type="entry name" value="GH115"/>
</dbReference>
<dbReference type="Gene3D" id="3.20.20.520">
    <property type="entry name" value="Glycosyl hydrolase family 115"/>
    <property type="match status" value="1"/>
</dbReference>
<dbReference type="Pfam" id="PF03648">
    <property type="entry name" value="Glyco_hydro_67N"/>
    <property type="match status" value="1"/>
</dbReference>
<feature type="domain" description="Alpha glucuronidase N-terminal" evidence="2">
    <location>
        <begin position="38"/>
        <end position="151"/>
    </location>
</feature>
<dbReference type="SUPFAM" id="SSF55545">
    <property type="entry name" value="beta-N-acetylhexosaminidase-like domain"/>
    <property type="match status" value="1"/>
</dbReference>
<dbReference type="Pfam" id="PF17829">
    <property type="entry name" value="GH115_C"/>
    <property type="match status" value="1"/>
</dbReference>
<dbReference type="Pfam" id="PF15979">
    <property type="entry name" value="Glyco_hydro_115"/>
    <property type="match status" value="1"/>
</dbReference>
<evidence type="ECO:0000313" key="5">
    <source>
        <dbReference type="Proteomes" id="UP000191680"/>
    </source>
</evidence>
<dbReference type="GO" id="GO:0045493">
    <property type="term" value="P:xylan catabolic process"/>
    <property type="evidence" value="ECO:0007669"/>
    <property type="project" value="InterPro"/>
</dbReference>
<evidence type="ECO:0000256" key="1">
    <source>
        <dbReference type="ARBA" id="ARBA00022801"/>
    </source>
</evidence>
<dbReference type="PANTHER" id="PTHR37842">
    <property type="match status" value="1"/>
</dbReference>
<proteinExistence type="predicted"/>
<dbReference type="Proteomes" id="UP000191680">
    <property type="component" value="Unassembled WGS sequence"/>
</dbReference>
<gene>
    <name evidence="4" type="ORF">BUL40_08210</name>
</gene>
<dbReference type="Gene3D" id="2.60.120.1620">
    <property type="match status" value="1"/>
</dbReference>